<evidence type="ECO:0000259" key="1">
    <source>
        <dbReference type="Pfam" id="PF13966"/>
    </source>
</evidence>
<dbReference type="Proteomes" id="UP001311915">
    <property type="component" value="Unassembled WGS sequence"/>
</dbReference>
<protein>
    <recommendedName>
        <fullName evidence="1">Reverse transcriptase zinc-binding domain-containing protein</fullName>
    </recommendedName>
</protein>
<reference evidence="2 3" key="1">
    <citation type="submission" date="2023-10" db="EMBL/GenBank/DDBJ databases">
        <title>Genome-Wide Identification Analysis in wild type Solanum Pinnatisectum Reveals Some Genes Defensing Phytophthora Infestans.</title>
        <authorList>
            <person name="Sun C."/>
        </authorList>
    </citation>
    <scope>NUCLEOTIDE SEQUENCE [LARGE SCALE GENOMIC DNA]</scope>
    <source>
        <strain evidence="2">LQN</strain>
        <tissue evidence="2">Leaf</tissue>
    </source>
</reference>
<dbReference type="EMBL" id="JAWPEI010000010">
    <property type="protein sequence ID" value="KAK4713368.1"/>
    <property type="molecule type" value="Genomic_DNA"/>
</dbReference>
<sequence>MKDGASIWSHRAPADNSWYWRKLNAIKVQMQNWYSQGRYILAQNGDYSITKSYLAIIGQQPRMKTAELVWTSMALPKHHFITWLAVQGRLLTLERKLKLHIQLDDTDCCLCDGKVMESNEHLFEKCVWVKALENNGIKQALEGIKTKHWKKGKKETIVAICGAILCHVWQARN</sequence>
<evidence type="ECO:0000313" key="3">
    <source>
        <dbReference type="Proteomes" id="UP001311915"/>
    </source>
</evidence>
<feature type="domain" description="Reverse transcriptase zinc-binding" evidence="1">
    <location>
        <begin position="47"/>
        <end position="130"/>
    </location>
</feature>
<evidence type="ECO:0000313" key="2">
    <source>
        <dbReference type="EMBL" id="KAK4713368.1"/>
    </source>
</evidence>
<gene>
    <name evidence="2" type="ORF">R3W88_019275</name>
</gene>
<dbReference type="InterPro" id="IPR026960">
    <property type="entry name" value="RVT-Znf"/>
</dbReference>
<keyword evidence="3" id="KW-1185">Reference proteome</keyword>
<name>A0AAV9KKE9_9SOLN</name>
<dbReference type="AlphaFoldDB" id="A0AAV9KKE9"/>
<proteinExistence type="predicted"/>
<dbReference type="Pfam" id="PF13966">
    <property type="entry name" value="zf-RVT"/>
    <property type="match status" value="1"/>
</dbReference>
<comment type="caution">
    <text evidence="2">The sequence shown here is derived from an EMBL/GenBank/DDBJ whole genome shotgun (WGS) entry which is preliminary data.</text>
</comment>
<organism evidence="2 3">
    <name type="scientific">Solanum pinnatisectum</name>
    <name type="common">tansyleaf nightshade</name>
    <dbReference type="NCBI Taxonomy" id="50273"/>
    <lineage>
        <taxon>Eukaryota</taxon>
        <taxon>Viridiplantae</taxon>
        <taxon>Streptophyta</taxon>
        <taxon>Embryophyta</taxon>
        <taxon>Tracheophyta</taxon>
        <taxon>Spermatophyta</taxon>
        <taxon>Magnoliopsida</taxon>
        <taxon>eudicotyledons</taxon>
        <taxon>Gunneridae</taxon>
        <taxon>Pentapetalae</taxon>
        <taxon>asterids</taxon>
        <taxon>lamiids</taxon>
        <taxon>Solanales</taxon>
        <taxon>Solanaceae</taxon>
        <taxon>Solanoideae</taxon>
        <taxon>Solaneae</taxon>
        <taxon>Solanum</taxon>
    </lineage>
</organism>
<accession>A0AAV9KKE9</accession>